<feature type="transmembrane region" description="Helical" evidence="4">
    <location>
        <begin position="20"/>
        <end position="47"/>
    </location>
</feature>
<organism evidence="6 7">
    <name type="scientific">Acerihabitans arboris</name>
    <dbReference type="NCBI Taxonomy" id="2691583"/>
    <lineage>
        <taxon>Bacteria</taxon>
        <taxon>Pseudomonadati</taxon>
        <taxon>Pseudomonadota</taxon>
        <taxon>Gammaproteobacteria</taxon>
        <taxon>Enterobacterales</taxon>
        <taxon>Pectobacteriaceae</taxon>
        <taxon>Acerihabitans</taxon>
    </lineage>
</organism>
<evidence type="ECO:0000256" key="1">
    <source>
        <dbReference type="ARBA" id="ARBA00005189"/>
    </source>
</evidence>
<reference evidence="6 7" key="1">
    <citation type="submission" date="2019-12" db="EMBL/GenBank/DDBJ databases">
        <authorList>
            <person name="Lee S.D."/>
        </authorList>
    </citation>
    <scope>NUCLEOTIDE SEQUENCE [LARGE SCALE GENOMIC DNA]</scope>
    <source>
        <strain evidence="6 7">SAP-6</strain>
    </source>
</reference>
<evidence type="ECO:0000259" key="5">
    <source>
        <dbReference type="SMART" id="SM00563"/>
    </source>
</evidence>
<keyword evidence="7" id="KW-1185">Reference proteome</keyword>
<keyword evidence="4" id="KW-0812">Transmembrane</keyword>
<dbReference type="SMART" id="SM00563">
    <property type="entry name" value="PlsC"/>
    <property type="match status" value="1"/>
</dbReference>
<name>A0A845ST04_9GAMM</name>
<reference evidence="6 7" key="2">
    <citation type="submission" date="2020-02" db="EMBL/GenBank/DDBJ databases">
        <title>The new genus of Enterobacteriales.</title>
        <authorList>
            <person name="Kim I.S."/>
        </authorList>
    </citation>
    <scope>NUCLEOTIDE SEQUENCE [LARGE SCALE GENOMIC DNA]</scope>
    <source>
        <strain evidence="6 7">SAP-6</strain>
    </source>
</reference>
<keyword evidence="3 6" id="KW-0012">Acyltransferase</keyword>
<dbReference type="SUPFAM" id="SSF69593">
    <property type="entry name" value="Glycerol-3-phosphate (1)-acyltransferase"/>
    <property type="match status" value="1"/>
</dbReference>
<dbReference type="AlphaFoldDB" id="A0A845ST04"/>
<accession>A0A845ST04</accession>
<evidence type="ECO:0000313" key="6">
    <source>
        <dbReference type="EMBL" id="NDL65631.1"/>
    </source>
</evidence>
<evidence type="ECO:0000256" key="4">
    <source>
        <dbReference type="SAM" id="Phobius"/>
    </source>
</evidence>
<feature type="domain" description="Phospholipid/glycerol acyltransferase" evidence="5">
    <location>
        <begin position="98"/>
        <end position="208"/>
    </location>
</feature>
<comment type="caution">
    <text evidence="6">The sequence shown here is derived from an EMBL/GenBank/DDBJ whole genome shotgun (WGS) entry which is preliminary data.</text>
</comment>
<keyword evidence="4" id="KW-1133">Transmembrane helix</keyword>
<sequence length="273" mass="30706">MNTRVVTPVVRRPDNHLKFVWRMLMTGGCFALFGIGGLLLTAWFHILCLRQKNPARRTQLARRVISWSFRLFLAVTRRLGVLDYHIRGAHLLRQDRGNLVLANHPTLLDYVLLASVMPQCDCVVKQALLDNVYVSGAIRAADYLINSQAEILLAESEKRLRAGDSLLIFPEGTRSPHGAPMKLQRGAANLAVRSGCDIRIVHIYCSQRFLSKGSKWYQIPRTKPQFTVEVKARFSAGDFFSQGDRSPALAARRLTQHLAGVLVPENSQSFEIT</sequence>
<proteinExistence type="predicted"/>
<dbReference type="RefSeq" id="WP_162368339.1">
    <property type="nucleotide sequence ID" value="NZ_WUBS01000020.1"/>
</dbReference>
<dbReference type="GO" id="GO:0006654">
    <property type="term" value="P:phosphatidic acid biosynthetic process"/>
    <property type="evidence" value="ECO:0007669"/>
    <property type="project" value="TreeGrafter"/>
</dbReference>
<protein>
    <submittedName>
        <fullName evidence="6">1-acyl-sn-glycerol-3-phosphate acyltransferase</fullName>
    </submittedName>
</protein>
<dbReference type="PANTHER" id="PTHR10434">
    <property type="entry name" value="1-ACYL-SN-GLYCEROL-3-PHOSPHATE ACYLTRANSFERASE"/>
    <property type="match status" value="1"/>
</dbReference>
<dbReference type="EMBL" id="WUBS01000020">
    <property type="protein sequence ID" value="NDL65631.1"/>
    <property type="molecule type" value="Genomic_DNA"/>
</dbReference>
<gene>
    <name evidence="6" type="ORF">GRH90_23125</name>
</gene>
<evidence type="ECO:0000313" key="7">
    <source>
        <dbReference type="Proteomes" id="UP000461443"/>
    </source>
</evidence>
<keyword evidence="2 6" id="KW-0808">Transferase</keyword>
<dbReference type="PANTHER" id="PTHR10434:SF66">
    <property type="entry name" value="PHOSPHOLIPID_GLYCEROL ACYLTRANSFERASE DOMAIN-CONTAINING PROTEIN"/>
    <property type="match status" value="1"/>
</dbReference>
<dbReference type="GO" id="GO:0003841">
    <property type="term" value="F:1-acylglycerol-3-phosphate O-acyltransferase activity"/>
    <property type="evidence" value="ECO:0007669"/>
    <property type="project" value="TreeGrafter"/>
</dbReference>
<dbReference type="InterPro" id="IPR002123">
    <property type="entry name" value="Plipid/glycerol_acylTrfase"/>
</dbReference>
<evidence type="ECO:0000256" key="3">
    <source>
        <dbReference type="ARBA" id="ARBA00023315"/>
    </source>
</evidence>
<keyword evidence="4" id="KW-0472">Membrane</keyword>
<dbReference type="Proteomes" id="UP000461443">
    <property type="component" value="Unassembled WGS sequence"/>
</dbReference>
<comment type="pathway">
    <text evidence="1">Lipid metabolism.</text>
</comment>
<dbReference type="Pfam" id="PF01553">
    <property type="entry name" value="Acyltransferase"/>
    <property type="match status" value="1"/>
</dbReference>
<dbReference type="CDD" id="cd07989">
    <property type="entry name" value="LPLAT_AGPAT-like"/>
    <property type="match status" value="1"/>
</dbReference>
<evidence type="ECO:0000256" key="2">
    <source>
        <dbReference type="ARBA" id="ARBA00022679"/>
    </source>
</evidence>